<comment type="caution">
    <text evidence="1">The sequence shown here is derived from an EMBL/GenBank/DDBJ whole genome shotgun (WGS) entry which is preliminary data.</text>
</comment>
<dbReference type="EMBL" id="CM045880">
    <property type="protein sequence ID" value="KAI7938198.1"/>
    <property type="molecule type" value="Genomic_DNA"/>
</dbReference>
<evidence type="ECO:0000313" key="2">
    <source>
        <dbReference type="Proteomes" id="UP001060170"/>
    </source>
</evidence>
<organism evidence="1 2">
    <name type="scientific">Puccinia striiformis f. sp. tritici</name>
    <dbReference type="NCBI Taxonomy" id="168172"/>
    <lineage>
        <taxon>Eukaryota</taxon>
        <taxon>Fungi</taxon>
        <taxon>Dikarya</taxon>
        <taxon>Basidiomycota</taxon>
        <taxon>Pucciniomycotina</taxon>
        <taxon>Pucciniomycetes</taxon>
        <taxon>Pucciniales</taxon>
        <taxon>Pucciniaceae</taxon>
        <taxon>Puccinia</taxon>
    </lineage>
</organism>
<reference evidence="2" key="2">
    <citation type="journal article" date="2018" name="Mol. Plant Microbe Interact.">
        <title>Genome sequence resources for the wheat stripe rust pathogen (Puccinia striiformis f. sp. tritici) and the barley stripe rust pathogen (Puccinia striiformis f. sp. hordei).</title>
        <authorList>
            <person name="Xia C."/>
            <person name="Wang M."/>
            <person name="Yin C."/>
            <person name="Cornejo O.E."/>
            <person name="Hulbert S.H."/>
            <person name="Chen X."/>
        </authorList>
    </citation>
    <scope>NUCLEOTIDE SEQUENCE [LARGE SCALE GENOMIC DNA]</scope>
    <source>
        <strain evidence="2">93-210</strain>
    </source>
</reference>
<protein>
    <submittedName>
        <fullName evidence="1">Uncharacterized protein</fullName>
    </submittedName>
</protein>
<accession>A0ACC0DTF3</accession>
<gene>
    <name evidence="1" type="ORF">MJO28_015118</name>
</gene>
<reference evidence="2" key="1">
    <citation type="journal article" date="2018" name="BMC Genomics">
        <title>Genomic insights into host adaptation between the wheat stripe rust pathogen (Puccinia striiformis f. sp. tritici) and the barley stripe rust pathogen (Puccinia striiformis f. sp. hordei).</title>
        <authorList>
            <person name="Xia C."/>
            <person name="Wang M."/>
            <person name="Yin C."/>
            <person name="Cornejo O.E."/>
            <person name="Hulbert S.H."/>
            <person name="Chen X."/>
        </authorList>
    </citation>
    <scope>NUCLEOTIDE SEQUENCE [LARGE SCALE GENOMIC DNA]</scope>
    <source>
        <strain evidence="2">93-210</strain>
    </source>
</reference>
<dbReference type="Proteomes" id="UP001060170">
    <property type="component" value="Chromosome 16"/>
</dbReference>
<keyword evidence="2" id="KW-1185">Reference proteome</keyword>
<evidence type="ECO:0000313" key="1">
    <source>
        <dbReference type="EMBL" id="KAI7938198.1"/>
    </source>
</evidence>
<sequence length="943" mass="108118">MRSSHPPSTIFTFFYVLAIYHSHLCRHLTKRASFLAAQDTKAIAASSGEPVAVVPVSKEIISHGEDLPVDSPGLTSSLRQRVGKDRLPPINQHPEYPDPSLVDRVPTPSEPDESRLERETTVKTRKGRLSSLKKYLEISNSNSPESQIPEGPWLRSCEDWLVNLFSKISKKNGTQPAERGSVGNLAPNGYTRRLLTSFSNHCGNRRFADLKGSHESAPDNWSRFFSMVKWSVIKKGRVNRSNRQVASSTSTCNCTYTDFQICLLGRSKEAIARVMAMNRKRKGNGRDPQEVAKIIGERLSPPGDPSNAEYQEELERFVSFHRTYLENIQDRQKAINTLKTLQNEWIDIKTLMTLHTLHITKPLSHLNNKVSQEIVSALESLDHQEFRSKFTAEFRGIVKGIESTARFKEKKKPEAPSTGLETRKQKAARLQKEREAQAEREKKWELVHTDMRRYFPDAVLKEENDLLYGSFAEARAFQMTRQPAQETHITISSNTMVEDIVRTLPKDLDLVEEIYRFIMLKGLGNIFRAIRPQVVNFVKITVEDRLADIFPRIIDHETHFGSLLRSDKEEDILWRESLFSRFSPIGMSPSEVYEKLKQAPDVQTQIRHALKNPPEPATFLSMEDWLALKEASSTRRTFKSQLSEIENRMQDAIENLKKETLGKNLPNHPFIEELFEKGVIDHLTRKKLNEAGKVSKEELINKLGSEQEFKSLLMKKHDEDLLKLLVTPESQSMIAVRKAVKSLTKFYLAELDRKAKSIYLTRDAFLKPNSFRAVEGWMVYDQEAIKELIRSPADSKMVIKTYAEAHLSKPTEETTNSVEEEQSAMEQFLSEIKIPQSPKESVLASEFPKFDERLFALAQRPLERRDERLAGTSFENLSLDLRLKLNDAAQEFYLKRDTLEAKVHKIQILGEKIQVTEKNELAHEIPQLTRLFNSISWPVIDLD</sequence>
<reference evidence="1 2" key="3">
    <citation type="journal article" date="2022" name="Microbiol. Spectr.">
        <title>Folding features and dynamics of 3D genome architecture in plant fungal pathogens.</title>
        <authorList>
            <person name="Xia C."/>
        </authorList>
    </citation>
    <scope>NUCLEOTIDE SEQUENCE [LARGE SCALE GENOMIC DNA]</scope>
    <source>
        <strain evidence="1 2">93-210</strain>
    </source>
</reference>
<proteinExistence type="predicted"/>
<name>A0ACC0DTF3_9BASI</name>